<dbReference type="EMBL" id="KN818277">
    <property type="protein sequence ID" value="KIL61954.1"/>
    <property type="molecule type" value="Genomic_DNA"/>
</dbReference>
<accession>A0A0C2T5X2</accession>
<dbReference type="AlphaFoldDB" id="A0A0C2T5X2"/>
<reference evidence="1 2" key="1">
    <citation type="submission" date="2014-04" db="EMBL/GenBank/DDBJ databases">
        <title>Evolutionary Origins and Diversification of the Mycorrhizal Mutualists.</title>
        <authorList>
            <consortium name="DOE Joint Genome Institute"/>
            <consortium name="Mycorrhizal Genomics Consortium"/>
            <person name="Kohler A."/>
            <person name="Kuo A."/>
            <person name="Nagy L.G."/>
            <person name="Floudas D."/>
            <person name="Copeland A."/>
            <person name="Barry K.W."/>
            <person name="Cichocki N."/>
            <person name="Veneault-Fourrey C."/>
            <person name="LaButti K."/>
            <person name="Lindquist E.A."/>
            <person name="Lipzen A."/>
            <person name="Lundell T."/>
            <person name="Morin E."/>
            <person name="Murat C."/>
            <person name="Riley R."/>
            <person name="Ohm R."/>
            <person name="Sun H."/>
            <person name="Tunlid A."/>
            <person name="Henrissat B."/>
            <person name="Grigoriev I.V."/>
            <person name="Hibbett D.S."/>
            <person name="Martin F."/>
        </authorList>
    </citation>
    <scope>NUCLEOTIDE SEQUENCE [LARGE SCALE GENOMIC DNA]</scope>
    <source>
        <strain evidence="1 2">Koide BX008</strain>
    </source>
</reference>
<gene>
    <name evidence="1" type="ORF">M378DRAFT_810132</name>
</gene>
<protein>
    <submittedName>
        <fullName evidence="1">Uncharacterized protein</fullName>
    </submittedName>
</protein>
<dbReference type="InParanoid" id="A0A0C2T5X2"/>
<proteinExistence type="predicted"/>
<evidence type="ECO:0000313" key="1">
    <source>
        <dbReference type="EMBL" id="KIL61954.1"/>
    </source>
</evidence>
<dbReference type="HOGENOM" id="CLU_1948305_0_0_1"/>
<dbReference type="Proteomes" id="UP000054549">
    <property type="component" value="Unassembled WGS sequence"/>
</dbReference>
<organism evidence="1 2">
    <name type="scientific">Amanita muscaria (strain Koide BX008)</name>
    <dbReference type="NCBI Taxonomy" id="946122"/>
    <lineage>
        <taxon>Eukaryota</taxon>
        <taxon>Fungi</taxon>
        <taxon>Dikarya</taxon>
        <taxon>Basidiomycota</taxon>
        <taxon>Agaricomycotina</taxon>
        <taxon>Agaricomycetes</taxon>
        <taxon>Agaricomycetidae</taxon>
        <taxon>Agaricales</taxon>
        <taxon>Pluteineae</taxon>
        <taxon>Amanitaceae</taxon>
        <taxon>Amanita</taxon>
    </lineage>
</organism>
<keyword evidence="2" id="KW-1185">Reference proteome</keyword>
<sequence length="129" mass="14881">MIEMIAHCTRPAITDTRETHYCLILSRLRGEQRHRRNLEPARTQRPLLVLLTVNNICQRYVFCDFILRHTFVANKNSAPNINLESLLPSLSSLTEEPQCVFCVESRRLHTSWCCLFGCTLISCTRVCTA</sequence>
<name>A0A0C2T5X2_AMAMK</name>
<evidence type="ECO:0000313" key="2">
    <source>
        <dbReference type="Proteomes" id="UP000054549"/>
    </source>
</evidence>